<dbReference type="EMBL" id="MH763831">
    <property type="protein sequence ID" value="AYD82895.1"/>
    <property type="molecule type" value="Genomic_DNA"/>
</dbReference>
<keyword evidence="2" id="KW-1185">Reference proteome</keyword>
<name>A0A386KBF5_9CAUD</name>
<reference evidence="1 2" key="1">
    <citation type="submission" date="2018-08" db="EMBL/GenBank/DDBJ databases">
        <title>Complete genome sequence of five Acinetobacter baumannii phages from Abidjan, Cote d'Ivoire.</title>
        <authorList>
            <person name="Essoh C."/>
            <person name="Vernadet J.-P."/>
            <person name="Vergnaud G."/>
            <person name="Resch G."/>
            <person name="Pourcel C."/>
        </authorList>
    </citation>
    <scope>NUCLEOTIDE SEQUENCE [LARGE SCALE GENOMIC DNA]</scope>
</reference>
<proteinExistence type="predicted"/>
<protein>
    <submittedName>
        <fullName evidence="1">Uncharacterized protein</fullName>
    </submittedName>
</protein>
<evidence type="ECO:0000313" key="1">
    <source>
        <dbReference type="EMBL" id="AYD82895.1"/>
    </source>
</evidence>
<dbReference type="Proteomes" id="UP000269787">
    <property type="component" value="Segment"/>
</dbReference>
<gene>
    <name evidence="1" type="ORF">Aci08_53</name>
</gene>
<evidence type="ECO:0000313" key="2">
    <source>
        <dbReference type="Proteomes" id="UP000269787"/>
    </source>
</evidence>
<sequence>MDYGNRPNGTKKGKGWYGELHDSEGNVVTEMTVGINIDGEEVDVPAVNPFLSEKQLTTLLGIKSDQPLPEDIIDTAVEYAIFRKQQGKGMYAEGNEVGSAEYKGNLKIKQ</sequence>
<organism evidence="1 2">
    <name type="scientific">Acinetobacter phage vB_AbaP_B09_Aci08</name>
    <dbReference type="NCBI Taxonomy" id="2315601"/>
    <lineage>
        <taxon>Viruses</taxon>
        <taxon>Duplodnaviria</taxon>
        <taxon>Heunggongvirae</taxon>
        <taxon>Uroviricota</taxon>
        <taxon>Caudoviricetes</taxon>
        <taxon>Autographivirales</taxon>
        <taxon>Autoscriptoviridae</taxon>
        <taxon>Beijerinckvirinae</taxon>
        <taxon>Friunavirus</taxon>
        <taxon>Friunavirus Aci08</taxon>
    </lineage>
</organism>
<accession>A0A386KBF5</accession>